<keyword evidence="8" id="KW-0396">Initiation factor</keyword>
<gene>
    <name evidence="8" type="ORF">L873DRAFT_1757690</name>
</gene>
<keyword evidence="9" id="KW-1185">Reference proteome</keyword>
<dbReference type="InterPro" id="IPR003923">
    <property type="entry name" value="TAF10"/>
</dbReference>
<evidence type="ECO:0000256" key="6">
    <source>
        <dbReference type="PIRNR" id="PIRNR017246"/>
    </source>
</evidence>
<reference evidence="8 9" key="1">
    <citation type="journal article" date="2018" name="Nat. Ecol. Evol.">
        <title>Pezizomycetes genomes reveal the molecular basis of ectomycorrhizal truffle lifestyle.</title>
        <authorList>
            <person name="Murat C."/>
            <person name="Payen T."/>
            <person name="Noel B."/>
            <person name="Kuo A."/>
            <person name="Morin E."/>
            <person name="Chen J."/>
            <person name="Kohler A."/>
            <person name="Krizsan K."/>
            <person name="Balestrini R."/>
            <person name="Da Silva C."/>
            <person name="Montanini B."/>
            <person name="Hainaut M."/>
            <person name="Levati E."/>
            <person name="Barry K.W."/>
            <person name="Belfiori B."/>
            <person name="Cichocki N."/>
            <person name="Clum A."/>
            <person name="Dockter R.B."/>
            <person name="Fauchery L."/>
            <person name="Guy J."/>
            <person name="Iotti M."/>
            <person name="Le Tacon F."/>
            <person name="Lindquist E.A."/>
            <person name="Lipzen A."/>
            <person name="Malagnac F."/>
            <person name="Mello A."/>
            <person name="Molinier V."/>
            <person name="Miyauchi S."/>
            <person name="Poulain J."/>
            <person name="Riccioni C."/>
            <person name="Rubini A."/>
            <person name="Sitrit Y."/>
            <person name="Splivallo R."/>
            <person name="Traeger S."/>
            <person name="Wang M."/>
            <person name="Zifcakova L."/>
            <person name="Wipf D."/>
            <person name="Zambonelli A."/>
            <person name="Paolocci F."/>
            <person name="Nowrousian M."/>
            <person name="Ottonello S."/>
            <person name="Baldrian P."/>
            <person name="Spatafora J.W."/>
            <person name="Henrissat B."/>
            <person name="Nagy L.G."/>
            <person name="Aury J.M."/>
            <person name="Wincker P."/>
            <person name="Grigoriev I.V."/>
            <person name="Bonfante P."/>
            <person name="Martin F.M."/>
        </authorList>
    </citation>
    <scope>NUCLEOTIDE SEQUENCE [LARGE SCALE GENOMIC DNA]</scope>
    <source>
        <strain evidence="8 9">120613-1</strain>
    </source>
</reference>
<dbReference type="OrthoDB" id="154356at2759"/>
<evidence type="ECO:0000256" key="4">
    <source>
        <dbReference type="ARBA" id="ARBA00023242"/>
    </source>
</evidence>
<dbReference type="AlphaFoldDB" id="A0A3N4K578"/>
<comment type="subcellular location">
    <subcellularLocation>
        <location evidence="1 6">Nucleus</location>
    </subcellularLocation>
</comment>
<name>A0A3N4K578_9PEZI</name>
<dbReference type="GO" id="GO:1990841">
    <property type="term" value="F:promoter-specific chromatin binding"/>
    <property type="evidence" value="ECO:0007669"/>
    <property type="project" value="TreeGrafter"/>
</dbReference>
<organism evidence="8 9">
    <name type="scientific">Choiromyces venosus 120613-1</name>
    <dbReference type="NCBI Taxonomy" id="1336337"/>
    <lineage>
        <taxon>Eukaryota</taxon>
        <taxon>Fungi</taxon>
        <taxon>Dikarya</taxon>
        <taxon>Ascomycota</taxon>
        <taxon>Pezizomycotina</taxon>
        <taxon>Pezizomycetes</taxon>
        <taxon>Pezizales</taxon>
        <taxon>Tuberaceae</taxon>
        <taxon>Choiromyces</taxon>
    </lineage>
</organism>
<evidence type="ECO:0000256" key="3">
    <source>
        <dbReference type="ARBA" id="ARBA00023163"/>
    </source>
</evidence>
<dbReference type="GO" id="GO:0005669">
    <property type="term" value="C:transcription factor TFIID complex"/>
    <property type="evidence" value="ECO:0007669"/>
    <property type="project" value="TreeGrafter"/>
</dbReference>
<comment type="similarity">
    <text evidence="5 6">Belongs to the TAF10 family.</text>
</comment>
<feature type="compositionally biased region" description="Gly residues" evidence="7">
    <location>
        <begin position="176"/>
        <end position="187"/>
    </location>
</feature>
<evidence type="ECO:0000313" key="8">
    <source>
        <dbReference type="EMBL" id="RPB05523.1"/>
    </source>
</evidence>
<evidence type="ECO:0000256" key="2">
    <source>
        <dbReference type="ARBA" id="ARBA00023015"/>
    </source>
</evidence>
<dbReference type="GO" id="GO:0000124">
    <property type="term" value="C:SAGA complex"/>
    <property type="evidence" value="ECO:0007669"/>
    <property type="project" value="TreeGrafter"/>
</dbReference>
<dbReference type="PANTHER" id="PTHR21242">
    <property type="entry name" value="TRANSCRIPTION INITIATION FACTOR TFIID SUBUNIT 10"/>
    <property type="match status" value="1"/>
</dbReference>
<evidence type="ECO:0000256" key="1">
    <source>
        <dbReference type="ARBA" id="ARBA00004123"/>
    </source>
</evidence>
<dbReference type="EMBL" id="ML120353">
    <property type="protein sequence ID" value="RPB05523.1"/>
    <property type="molecule type" value="Genomic_DNA"/>
</dbReference>
<keyword evidence="4 6" id="KW-0539">Nucleus</keyword>
<comment type="function">
    <text evidence="6">Functions as a component of both the DNA-binding general transcription initiation factor complex TFIID and the transcription coactivator SAGA complex. Binding of TFIID to a promoter (with or without TATA element) is the initial step in pre-initiation complex (PIC) formation. TFIID plays a key role in the regulation of gene expression by RNA polymerase II through different activities such as transcription activator interaction, core promoter recognition and selectivity, TFIIA and TFIIB interaction, chromatin modification (histone acetylation by TAF1), facilitation of DNA opening and initiation of transcription. SAGA acts as a general cofactor required for essentially all RNA polymerase II transcription. At the promoters, SAGA is required for transcription pre-initiation complex (PIC) recruitment. It influences RNA polymerase II transcriptional activity through different activities such as TBP interaction (via core/TAF module) and promoter selectivity, interaction with transcription activators (via Tra1/SPT module), and chromatin modification through histone acetylation (via HAT module) and deubiquitination (via DUB module). SAGA preferentially acetylates histones H3 (to form H3K9ac, H3K14ac, H3K18ac and H3K23ac) and H2B and deubiquitinates histone H2B. SAGA interacts with DNA via upstream activating sequences (UASs).</text>
</comment>
<evidence type="ECO:0000256" key="5">
    <source>
        <dbReference type="ARBA" id="ARBA00025730"/>
    </source>
</evidence>
<feature type="region of interest" description="Disordered" evidence="7">
    <location>
        <begin position="166"/>
        <end position="189"/>
    </location>
</feature>
<protein>
    <recommendedName>
        <fullName evidence="6">Transcription initiation factor TFIID subunit 10</fullName>
    </recommendedName>
</protein>
<dbReference type="PANTHER" id="PTHR21242:SF0">
    <property type="entry name" value="TRANSCRIPTION INITIATION FACTOR TFIID SUBUNIT 10"/>
    <property type="match status" value="1"/>
</dbReference>
<evidence type="ECO:0000313" key="9">
    <source>
        <dbReference type="Proteomes" id="UP000276215"/>
    </source>
</evidence>
<keyword evidence="2 6" id="KW-0805">Transcription regulation</keyword>
<keyword evidence="8" id="KW-0648">Protein biosynthesis</keyword>
<keyword evidence="3 6" id="KW-0804">Transcription</keyword>
<dbReference type="PIRSF" id="PIRSF017246">
    <property type="entry name" value="TFIID_TAF10"/>
    <property type="match status" value="1"/>
</dbReference>
<dbReference type="GO" id="GO:0003743">
    <property type="term" value="F:translation initiation factor activity"/>
    <property type="evidence" value="ECO:0007669"/>
    <property type="project" value="UniProtKB-KW"/>
</dbReference>
<evidence type="ECO:0000256" key="7">
    <source>
        <dbReference type="SAM" id="MobiDB-lite"/>
    </source>
</evidence>
<proteinExistence type="inferred from homology"/>
<feature type="region of interest" description="Disordered" evidence="7">
    <location>
        <begin position="1"/>
        <end position="63"/>
    </location>
</feature>
<feature type="compositionally biased region" description="Polar residues" evidence="7">
    <location>
        <begin position="1"/>
        <end position="12"/>
    </location>
</feature>
<dbReference type="PRINTS" id="PR01443">
    <property type="entry name" value="TFIID30KDSUB"/>
</dbReference>
<dbReference type="Proteomes" id="UP000276215">
    <property type="component" value="Unassembled WGS sequence"/>
</dbReference>
<feature type="compositionally biased region" description="Polar residues" evidence="7">
    <location>
        <begin position="22"/>
        <end position="32"/>
    </location>
</feature>
<sequence>MTNQSPPQTNPNRTEEEDTEMENQTSSFQSTLPDVPTAGASGSGGSGAVGIAQPAPPPMPKKDRTLREFLGMMEEYAPIIPDAVTDYYLSLSGLNTSDPRLKRLLALATQKFIADIATDAYQYSRIRQSSSNTGGGGGGGGGGGVPGVGALAGAVGGVGGVAGGAGTTLRPTARPGYGGGGGSGGSAGRTVLTMEDLGSAVGEYGVNTRRPEFYR</sequence>
<dbReference type="GO" id="GO:0006367">
    <property type="term" value="P:transcription initiation at RNA polymerase II promoter"/>
    <property type="evidence" value="ECO:0007669"/>
    <property type="project" value="TreeGrafter"/>
</dbReference>
<dbReference type="GO" id="GO:0016251">
    <property type="term" value="F:RNA polymerase II general transcription initiation factor activity"/>
    <property type="evidence" value="ECO:0007669"/>
    <property type="project" value="TreeGrafter"/>
</dbReference>
<accession>A0A3N4K578</accession>
<dbReference type="CDD" id="cd07982">
    <property type="entry name" value="HFD_TAF10"/>
    <property type="match status" value="1"/>
</dbReference>
<dbReference type="STRING" id="1336337.A0A3N4K578"/>
<dbReference type="Pfam" id="PF03540">
    <property type="entry name" value="TAF10"/>
    <property type="match status" value="1"/>
</dbReference>